<sequence length="74" mass="9292">MLWIGFCQYYYYLFRQMELRLKEQELKIKELKLKLKERELQHLVVELELFGDYNKLRFYPLKTRMIMKSLPSVQ</sequence>
<gene>
    <name evidence="2" type="ORF">BDA96_05G019600</name>
</gene>
<reference evidence="2" key="1">
    <citation type="journal article" date="2019" name="BMC Genomics">
        <title>A new reference genome for Sorghum bicolor reveals high levels of sequence similarity between sweet and grain genotypes: implications for the genetics of sugar metabolism.</title>
        <authorList>
            <person name="Cooper E.A."/>
            <person name="Brenton Z.W."/>
            <person name="Flinn B.S."/>
            <person name="Jenkins J."/>
            <person name="Shu S."/>
            <person name="Flowers D."/>
            <person name="Luo F."/>
            <person name="Wang Y."/>
            <person name="Xia P."/>
            <person name="Barry K."/>
            <person name="Daum C."/>
            <person name="Lipzen A."/>
            <person name="Yoshinaga Y."/>
            <person name="Schmutz J."/>
            <person name="Saski C."/>
            <person name="Vermerris W."/>
            <person name="Kresovich S."/>
        </authorList>
    </citation>
    <scope>NUCLEOTIDE SEQUENCE</scope>
</reference>
<protein>
    <submittedName>
        <fullName evidence="2">Uncharacterized protein</fullName>
    </submittedName>
</protein>
<keyword evidence="1" id="KW-0175">Coiled coil</keyword>
<evidence type="ECO:0000313" key="3">
    <source>
        <dbReference type="Proteomes" id="UP000807115"/>
    </source>
</evidence>
<dbReference type="Proteomes" id="UP000807115">
    <property type="component" value="Chromosome 5"/>
</dbReference>
<accession>A0A921QUM5</accession>
<organism evidence="2 3">
    <name type="scientific">Sorghum bicolor</name>
    <name type="common">Sorghum</name>
    <name type="synonym">Sorghum vulgare</name>
    <dbReference type="NCBI Taxonomy" id="4558"/>
    <lineage>
        <taxon>Eukaryota</taxon>
        <taxon>Viridiplantae</taxon>
        <taxon>Streptophyta</taxon>
        <taxon>Embryophyta</taxon>
        <taxon>Tracheophyta</taxon>
        <taxon>Spermatophyta</taxon>
        <taxon>Magnoliopsida</taxon>
        <taxon>Liliopsida</taxon>
        <taxon>Poales</taxon>
        <taxon>Poaceae</taxon>
        <taxon>PACMAD clade</taxon>
        <taxon>Panicoideae</taxon>
        <taxon>Andropogonodae</taxon>
        <taxon>Andropogoneae</taxon>
        <taxon>Sorghinae</taxon>
        <taxon>Sorghum</taxon>
    </lineage>
</organism>
<name>A0A921QUM5_SORBI</name>
<reference evidence="2" key="2">
    <citation type="submission" date="2020-10" db="EMBL/GenBank/DDBJ databases">
        <authorList>
            <person name="Cooper E.A."/>
            <person name="Brenton Z.W."/>
            <person name="Flinn B.S."/>
            <person name="Jenkins J."/>
            <person name="Shu S."/>
            <person name="Flowers D."/>
            <person name="Luo F."/>
            <person name="Wang Y."/>
            <person name="Xia P."/>
            <person name="Barry K."/>
            <person name="Daum C."/>
            <person name="Lipzen A."/>
            <person name="Yoshinaga Y."/>
            <person name="Schmutz J."/>
            <person name="Saski C."/>
            <person name="Vermerris W."/>
            <person name="Kresovich S."/>
        </authorList>
    </citation>
    <scope>NUCLEOTIDE SEQUENCE</scope>
</reference>
<feature type="coiled-coil region" evidence="1">
    <location>
        <begin position="14"/>
        <end position="41"/>
    </location>
</feature>
<dbReference type="EMBL" id="CM027684">
    <property type="protein sequence ID" value="KAG0528524.1"/>
    <property type="molecule type" value="Genomic_DNA"/>
</dbReference>
<evidence type="ECO:0000313" key="2">
    <source>
        <dbReference type="EMBL" id="KAG0528524.1"/>
    </source>
</evidence>
<proteinExistence type="predicted"/>
<dbReference type="AlphaFoldDB" id="A0A921QUM5"/>
<comment type="caution">
    <text evidence="2">The sequence shown here is derived from an EMBL/GenBank/DDBJ whole genome shotgun (WGS) entry which is preliminary data.</text>
</comment>
<evidence type="ECO:0000256" key="1">
    <source>
        <dbReference type="SAM" id="Coils"/>
    </source>
</evidence>